<protein>
    <recommendedName>
        <fullName evidence="4">ARB-07466-like C-terminal domain-containing protein</fullName>
    </recommendedName>
</protein>
<keyword evidence="1" id="KW-0175">Coiled coil</keyword>
<sequence>MTARPRRWLTLALAPLVTAAIFVAPVTPAHAAPGGSGSTAEEGEASDDLSDQIETTNRRFVNAKAAVAKSKKTQIQLAAQIKTAEARRDQLVPEVNAIAKQQYQIGNLSSLSFLLRANDSSDFLDKAVSLEEINKVHDEKLHELNTLLQGITADKQRLDAELKNEEQQLSVQKKLHDSAEDQLELLGGGTGINKTITAGFVDAKSATAAPAPRNSDGGFSPESCNQKDPTTDGCITKRTLHLYKEVRKAGFDLFVGCHRDGGPFEHPKGRACDWSLQKSGFSSATGNNKMMRYGNDLTAFLVRNADRLGIYYVIWYKQIWFPATNNWHAYHGPSDHTDHVHVSLL</sequence>
<evidence type="ECO:0000313" key="5">
    <source>
        <dbReference type="EMBL" id="MBB4738580.1"/>
    </source>
</evidence>
<feature type="coiled-coil region" evidence="1">
    <location>
        <begin position="141"/>
        <end position="182"/>
    </location>
</feature>
<proteinExistence type="predicted"/>
<comment type="caution">
    <text evidence="5">The sequence shown here is derived from an EMBL/GenBank/DDBJ whole genome shotgun (WGS) entry which is preliminary data.</text>
</comment>
<feature type="signal peptide" evidence="3">
    <location>
        <begin position="1"/>
        <end position="31"/>
    </location>
</feature>
<dbReference type="AlphaFoldDB" id="A0A7W7GUK9"/>
<feature type="chain" id="PRO_5031033715" description="ARB-07466-like C-terminal domain-containing protein" evidence="3">
    <location>
        <begin position="32"/>
        <end position="345"/>
    </location>
</feature>
<keyword evidence="3" id="KW-0732">Signal</keyword>
<gene>
    <name evidence="5" type="ORF">BJY16_002039</name>
</gene>
<dbReference type="Proteomes" id="UP000546162">
    <property type="component" value="Unassembled WGS sequence"/>
</dbReference>
<evidence type="ECO:0000259" key="4">
    <source>
        <dbReference type="Pfam" id="PF26571"/>
    </source>
</evidence>
<dbReference type="InterPro" id="IPR058593">
    <property type="entry name" value="ARB_07466-like_C"/>
</dbReference>
<organism evidence="5 6">
    <name type="scientific">Actinoplanes octamycinicus</name>
    <dbReference type="NCBI Taxonomy" id="135948"/>
    <lineage>
        <taxon>Bacteria</taxon>
        <taxon>Bacillati</taxon>
        <taxon>Actinomycetota</taxon>
        <taxon>Actinomycetes</taxon>
        <taxon>Micromonosporales</taxon>
        <taxon>Micromonosporaceae</taxon>
        <taxon>Actinoplanes</taxon>
    </lineage>
</organism>
<dbReference type="Pfam" id="PF26571">
    <property type="entry name" value="VldE"/>
    <property type="match status" value="1"/>
</dbReference>
<feature type="region of interest" description="Disordered" evidence="2">
    <location>
        <begin position="207"/>
        <end position="230"/>
    </location>
</feature>
<evidence type="ECO:0000256" key="2">
    <source>
        <dbReference type="SAM" id="MobiDB-lite"/>
    </source>
</evidence>
<dbReference type="EMBL" id="JACHNB010000001">
    <property type="protein sequence ID" value="MBB4738580.1"/>
    <property type="molecule type" value="Genomic_DNA"/>
</dbReference>
<keyword evidence="6" id="KW-1185">Reference proteome</keyword>
<name>A0A7W7GUK9_9ACTN</name>
<accession>A0A7W7GUK9</accession>
<dbReference type="Gene3D" id="6.10.250.3150">
    <property type="match status" value="1"/>
</dbReference>
<evidence type="ECO:0000256" key="1">
    <source>
        <dbReference type="SAM" id="Coils"/>
    </source>
</evidence>
<evidence type="ECO:0000256" key="3">
    <source>
        <dbReference type="SAM" id="SignalP"/>
    </source>
</evidence>
<dbReference type="RefSeq" id="WP_185039000.1">
    <property type="nucleotide sequence ID" value="NZ_BAABFG010000005.1"/>
</dbReference>
<evidence type="ECO:0000313" key="6">
    <source>
        <dbReference type="Proteomes" id="UP000546162"/>
    </source>
</evidence>
<feature type="domain" description="ARB-07466-like C-terminal" evidence="4">
    <location>
        <begin position="232"/>
        <end position="341"/>
    </location>
</feature>
<reference evidence="5 6" key="1">
    <citation type="submission" date="2020-08" db="EMBL/GenBank/DDBJ databases">
        <title>Sequencing the genomes of 1000 actinobacteria strains.</title>
        <authorList>
            <person name="Klenk H.-P."/>
        </authorList>
    </citation>
    <scope>NUCLEOTIDE SEQUENCE [LARGE SCALE GENOMIC DNA]</scope>
    <source>
        <strain evidence="5 6">DSM 45809</strain>
    </source>
</reference>